<evidence type="ECO:0000313" key="4">
    <source>
        <dbReference type="Proteomes" id="UP001227126"/>
    </source>
</evidence>
<evidence type="ECO:0000313" key="3">
    <source>
        <dbReference type="EMBL" id="MDK3075263.1"/>
    </source>
</evidence>
<evidence type="ECO:0008006" key="5">
    <source>
        <dbReference type="Google" id="ProtNLM"/>
    </source>
</evidence>
<dbReference type="PROSITE" id="PS51257">
    <property type="entry name" value="PROKAR_LIPOPROTEIN"/>
    <property type="match status" value="1"/>
</dbReference>
<dbReference type="RefSeq" id="WP_284487192.1">
    <property type="nucleotide sequence ID" value="NZ_JASNJE010000033.1"/>
</dbReference>
<dbReference type="SUPFAM" id="SSF55486">
    <property type="entry name" value="Metalloproteases ('zincins'), catalytic domain"/>
    <property type="match status" value="1"/>
</dbReference>
<feature type="region of interest" description="Disordered" evidence="1">
    <location>
        <begin position="1120"/>
        <end position="1160"/>
    </location>
</feature>
<feature type="signal peptide" evidence="2">
    <location>
        <begin position="1"/>
        <end position="19"/>
    </location>
</feature>
<keyword evidence="4" id="KW-1185">Reference proteome</keyword>
<reference evidence="3 4" key="1">
    <citation type="submission" date="2023-05" db="EMBL/GenBank/DDBJ databases">
        <title>Sedimentitalea sp. nov. JM2-8.</title>
        <authorList>
            <person name="Huang J."/>
        </authorList>
    </citation>
    <scope>NUCLEOTIDE SEQUENCE [LARGE SCALE GENOMIC DNA]</scope>
    <source>
        <strain evidence="3 4">JM2-8</strain>
    </source>
</reference>
<keyword evidence="2" id="KW-0732">Signal</keyword>
<organism evidence="3 4">
    <name type="scientific">Sedimentitalea xiamensis</name>
    <dbReference type="NCBI Taxonomy" id="3050037"/>
    <lineage>
        <taxon>Bacteria</taxon>
        <taxon>Pseudomonadati</taxon>
        <taxon>Pseudomonadota</taxon>
        <taxon>Alphaproteobacteria</taxon>
        <taxon>Rhodobacterales</taxon>
        <taxon>Paracoccaceae</taxon>
        <taxon>Sedimentitalea</taxon>
    </lineage>
</organism>
<dbReference type="EMBL" id="JASNJE010000033">
    <property type="protein sequence ID" value="MDK3075263.1"/>
    <property type="molecule type" value="Genomic_DNA"/>
</dbReference>
<gene>
    <name evidence="3" type="ORF">QO034_19435</name>
</gene>
<comment type="caution">
    <text evidence="3">The sequence shown here is derived from an EMBL/GenBank/DDBJ whole genome shotgun (WGS) entry which is preliminary data.</text>
</comment>
<sequence>MRWSGYYAFVCAIVLLACAAVPRVAAQITDPNAPYEDAYDVLTRGRLVGTWHGTISGSSISQGDRQLAGQAVFVRRGYEGRNVFALVLHDQRHRKDLDYSEKGIGGIPSGNGLDYSEISIGNIPCGPNDGVIRAVSPVEMRNAPAGAYASVNFINRLADTGRDDMVVGVGGGYGAELKNPANLQTRWTDESFSLRLSGPFISTVLPVRNHTFDYERQREGYIDRIHLDVEFTLENTPETQAEFNMTFCEEPEVFEVVQTEPLSGRENVILEGADFFVEFSDAIAEGSLDSSTVTMTTRGPDGGLIFVDLGLGLEDKNGIEDDTSLRIAPREGLRSGTIYEISIAGGESGVRGRGRQVLEGDYTFTVSTMVDPEDLQFGIYQVTRNAPLVHGKPAAARIQVDWEELDDIHPDWQVLEYLVRAEVLDERDNAVFPDLQRRLERPDQFTDEDRRLGEHTLNLFGWTPSRQRDPRKVRAEIWPDNHYPEDVEIAPDVAELTLDYAAEHIAELRFDYYIAEHSEWRTGVESGQVSQVVQAARQDQQFANQILPVARVRGRFQGSYNLRDWICGIPGAGWWVCDGEGFSLYDDKGNPARQAADYNEWDALVRLFHEHLAAGSDADILVSYHPPSMGGTGTTRAPFEQSEALRRSGDEPYWFGDPDPAPLDSLHADQTGQNTIIISTFTPGHVTRPGTLASPLVAHEFGHVFGLPHTPYARDSDHKHEICQAGYKTTAPGIDGMRIALDGADGWQKSSEHGNAQTRKILLNLMFPCIYEPHADYWIDGNQYNWLIERMPAMLRYTRGRRAEAPVFSRVRFAQLSDDGVRSDAAHDLADARWIMLSGVADGTDATLLPAVGLAGERRPLGANGPYELRVEGVRGELLARASVGPDPLIPGPWPFAVAVAVSGDPVRIALLRDGKVVAERRSDPSLAAPVVTSHATGATYRSGEVLAWDGGQRDGLTYSLRYSANGQDWTTLAVMLAEPRFAPHPSTLMPGLGTAFEIIAYDGVTERSTRLPVEVDVPLVPLSVWAEESGGIGARIAFNVPLDQNTLGDIALETGGKAVPATVALNPSGTVLAIAPHDRGDGGDYTVTVPTTLRAEDGRSLGQEISFSFSVQAAPTTVSEAVRQSGRGAASDPASSLADGSESPEDSKSPPEPEPVGNGEITLVFGKTITVPARVLRCETEDDGDPSLLVLDFETDPGDRVETVLTRDGENAFAVEMTLSNGVILAGQATIEDRVPSRSETEVITARGHIGDAPSRSEFAFTGQCPSL</sequence>
<name>A0ABT7FJE6_9RHOB</name>
<feature type="chain" id="PRO_5046587517" description="Ig-like domain-containing protein" evidence="2">
    <location>
        <begin position="20"/>
        <end position="1269"/>
    </location>
</feature>
<evidence type="ECO:0000256" key="2">
    <source>
        <dbReference type="SAM" id="SignalP"/>
    </source>
</evidence>
<accession>A0ABT7FJE6</accession>
<dbReference type="Proteomes" id="UP001227126">
    <property type="component" value="Unassembled WGS sequence"/>
</dbReference>
<protein>
    <recommendedName>
        <fullName evidence="5">Ig-like domain-containing protein</fullName>
    </recommendedName>
</protein>
<proteinExistence type="predicted"/>
<evidence type="ECO:0000256" key="1">
    <source>
        <dbReference type="SAM" id="MobiDB-lite"/>
    </source>
</evidence>